<keyword evidence="7 10" id="KW-0822">Tryptophan biosynthesis</keyword>
<evidence type="ECO:0000256" key="2">
    <source>
        <dbReference type="ARBA" id="ARBA00004664"/>
    </source>
</evidence>
<sequence>MPTRTRVKICGLRRPADAVAAAAAGADAIGLVFYGPSPRAVDLGQALAVAAAVPPFVARVALFVDPDPELVRGVLATVPVELLQFHGEEPPAFCRSFGRPYIKAVRLREAGDWARAEARWGDAAALLADTDRPGRPGGTGETFDWSLVPAHRRLPLILAGGLRPDNVGAAVRAVRPYAVDVSGGVERAPGEKDPARMEAFLGEVRDADAA</sequence>
<name>A0A3N1Y1Y0_9GAMM</name>
<dbReference type="PANTHER" id="PTHR42894:SF1">
    <property type="entry name" value="N-(5'-PHOSPHORIBOSYL)ANTHRANILATE ISOMERASE"/>
    <property type="match status" value="1"/>
</dbReference>
<reference evidence="12 13" key="1">
    <citation type="submission" date="2018-11" db="EMBL/GenBank/DDBJ databases">
        <title>Genomic Encyclopedia of Type Strains, Phase IV (KMG-IV): sequencing the most valuable type-strain genomes for metagenomic binning, comparative biology and taxonomic classification.</title>
        <authorList>
            <person name="Goeker M."/>
        </authorList>
    </citation>
    <scope>NUCLEOTIDE SEQUENCE [LARGE SCALE GENOMIC DNA]</scope>
    <source>
        <strain evidence="12 13">DSM 100275</strain>
    </source>
</reference>
<dbReference type="PANTHER" id="PTHR42894">
    <property type="entry name" value="N-(5'-PHOSPHORIBOSYL)ANTHRANILATE ISOMERASE"/>
    <property type="match status" value="1"/>
</dbReference>
<evidence type="ECO:0000256" key="10">
    <source>
        <dbReference type="HAMAP-Rule" id="MF_00135"/>
    </source>
</evidence>
<evidence type="ECO:0000256" key="8">
    <source>
        <dbReference type="ARBA" id="ARBA00023141"/>
    </source>
</evidence>
<dbReference type="EMBL" id="RJVI01000002">
    <property type="protein sequence ID" value="ROR32835.1"/>
    <property type="molecule type" value="Genomic_DNA"/>
</dbReference>
<evidence type="ECO:0000256" key="5">
    <source>
        <dbReference type="ARBA" id="ARBA00022272"/>
    </source>
</evidence>
<dbReference type="RefSeq" id="WP_123401734.1">
    <property type="nucleotide sequence ID" value="NZ_RJVI01000002.1"/>
</dbReference>
<evidence type="ECO:0000313" key="13">
    <source>
        <dbReference type="Proteomes" id="UP000276634"/>
    </source>
</evidence>
<comment type="caution">
    <text evidence="12">The sequence shown here is derived from an EMBL/GenBank/DDBJ whole genome shotgun (WGS) entry which is preliminary data.</text>
</comment>
<dbReference type="NCBIfam" id="NF002298">
    <property type="entry name" value="PRK01222.1-4"/>
    <property type="match status" value="1"/>
</dbReference>
<dbReference type="SUPFAM" id="SSF51366">
    <property type="entry name" value="Ribulose-phoshate binding barrel"/>
    <property type="match status" value="1"/>
</dbReference>
<proteinExistence type="inferred from homology"/>
<keyword evidence="9 10" id="KW-0413">Isomerase</keyword>
<evidence type="ECO:0000259" key="11">
    <source>
        <dbReference type="Pfam" id="PF00697"/>
    </source>
</evidence>
<keyword evidence="6 10" id="KW-0028">Amino-acid biosynthesis</keyword>
<dbReference type="InterPro" id="IPR001240">
    <property type="entry name" value="PRAI_dom"/>
</dbReference>
<feature type="domain" description="N-(5'phosphoribosyl) anthranilate isomerase (PRAI)" evidence="11">
    <location>
        <begin position="7"/>
        <end position="201"/>
    </location>
</feature>
<dbReference type="FunFam" id="3.20.20.70:FF:000075">
    <property type="entry name" value="Tryptophan biosynthesis protein TRP1"/>
    <property type="match status" value="1"/>
</dbReference>
<evidence type="ECO:0000256" key="1">
    <source>
        <dbReference type="ARBA" id="ARBA00001164"/>
    </source>
</evidence>
<dbReference type="OrthoDB" id="9796196at2"/>
<evidence type="ECO:0000256" key="4">
    <source>
        <dbReference type="ARBA" id="ARBA00012572"/>
    </source>
</evidence>
<evidence type="ECO:0000256" key="6">
    <source>
        <dbReference type="ARBA" id="ARBA00022605"/>
    </source>
</evidence>
<dbReference type="Pfam" id="PF00697">
    <property type="entry name" value="PRAI"/>
    <property type="match status" value="1"/>
</dbReference>
<organism evidence="12 13">
    <name type="scientific">Inmirania thermothiophila</name>
    <dbReference type="NCBI Taxonomy" id="1750597"/>
    <lineage>
        <taxon>Bacteria</taxon>
        <taxon>Pseudomonadati</taxon>
        <taxon>Pseudomonadota</taxon>
        <taxon>Gammaproteobacteria</taxon>
        <taxon>Chromatiales</taxon>
        <taxon>Ectothiorhodospiraceae</taxon>
        <taxon>Inmirania</taxon>
    </lineage>
</organism>
<evidence type="ECO:0000313" key="12">
    <source>
        <dbReference type="EMBL" id="ROR32835.1"/>
    </source>
</evidence>
<dbReference type="UniPathway" id="UPA00035">
    <property type="reaction ID" value="UER00042"/>
</dbReference>
<accession>A0A3N1Y1Y0</accession>
<comment type="similarity">
    <text evidence="3 10">Belongs to the TrpF family.</text>
</comment>
<dbReference type="GO" id="GO:0004640">
    <property type="term" value="F:phosphoribosylanthranilate isomerase activity"/>
    <property type="evidence" value="ECO:0007669"/>
    <property type="project" value="UniProtKB-UniRule"/>
</dbReference>
<gene>
    <name evidence="10" type="primary">trpF</name>
    <name evidence="12" type="ORF">EDC57_2049</name>
</gene>
<dbReference type="EC" id="5.3.1.24" evidence="4 10"/>
<dbReference type="HAMAP" id="MF_00135">
    <property type="entry name" value="PRAI"/>
    <property type="match status" value="1"/>
</dbReference>
<evidence type="ECO:0000256" key="7">
    <source>
        <dbReference type="ARBA" id="ARBA00022822"/>
    </source>
</evidence>
<dbReference type="NCBIfam" id="NF002299">
    <property type="entry name" value="PRK01222.1-6"/>
    <property type="match status" value="1"/>
</dbReference>
<dbReference type="GO" id="GO:0000162">
    <property type="term" value="P:L-tryptophan biosynthetic process"/>
    <property type="evidence" value="ECO:0007669"/>
    <property type="project" value="UniProtKB-UniRule"/>
</dbReference>
<evidence type="ECO:0000256" key="9">
    <source>
        <dbReference type="ARBA" id="ARBA00023235"/>
    </source>
</evidence>
<keyword evidence="8 10" id="KW-0057">Aromatic amino acid biosynthesis</keyword>
<dbReference type="AlphaFoldDB" id="A0A3N1Y1Y0"/>
<dbReference type="CDD" id="cd00405">
    <property type="entry name" value="PRAI"/>
    <property type="match status" value="1"/>
</dbReference>
<dbReference type="Proteomes" id="UP000276634">
    <property type="component" value="Unassembled WGS sequence"/>
</dbReference>
<dbReference type="Gene3D" id="3.20.20.70">
    <property type="entry name" value="Aldolase class I"/>
    <property type="match status" value="1"/>
</dbReference>
<protein>
    <recommendedName>
        <fullName evidence="5 10">N-(5'-phosphoribosyl)anthranilate isomerase</fullName>
        <shortName evidence="10">PRAI</shortName>
        <ecNumber evidence="4 10">5.3.1.24</ecNumber>
    </recommendedName>
</protein>
<dbReference type="InterPro" id="IPR013785">
    <property type="entry name" value="Aldolase_TIM"/>
</dbReference>
<dbReference type="InterPro" id="IPR011060">
    <property type="entry name" value="RibuloseP-bd_barrel"/>
</dbReference>
<evidence type="ECO:0000256" key="3">
    <source>
        <dbReference type="ARBA" id="ARBA00007571"/>
    </source>
</evidence>
<comment type="pathway">
    <text evidence="2 10">Amino-acid biosynthesis; L-tryptophan biosynthesis; L-tryptophan from chorismate: step 3/5.</text>
</comment>
<keyword evidence="13" id="KW-1185">Reference proteome</keyword>
<comment type="catalytic activity">
    <reaction evidence="1 10">
        <text>N-(5-phospho-beta-D-ribosyl)anthranilate = 1-(2-carboxyphenylamino)-1-deoxy-D-ribulose 5-phosphate</text>
        <dbReference type="Rhea" id="RHEA:21540"/>
        <dbReference type="ChEBI" id="CHEBI:18277"/>
        <dbReference type="ChEBI" id="CHEBI:58613"/>
        <dbReference type="EC" id="5.3.1.24"/>
    </reaction>
</comment>
<dbReference type="InterPro" id="IPR044643">
    <property type="entry name" value="TrpF_fam"/>
</dbReference>